<proteinExistence type="predicted"/>
<dbReference type="Proteomes" id="UP000396835">
    <property type="component" value="Unassembled WGS sequence"/>
</dbReference>
<evidence type="ECO:0000313" key="2">
    <source>
        <dbReference type="Proteomes" id="UP000396835"/>
    </source>
</evidence>
<name>A0A449I5I6_9BACE</name>
<accession>A0A449I5I6</accession>
<evidence type="ECO:0000313" key="1">
    <source>
        <dbReference type="EMBL" id="VFB14681.1"/>
    </source>
</evidence>
<reference evidence="1 2" key="1">
    <citation type="submission" date="2019-02" db="EMBL/GenBank/DDBJ databases">
        <authorList>
            <consortium name="Pathogen Informatics"/>
        </authorList>
    </citation>
    <scope>NUCLEOTIDE SEQUENCE [LARGE SCALE GENOMIC DNA]</scope>
    <source>
        <strain evidence="1 2">3012STDY7078512</strain>
    </source>
</reference>
<dbReference type="AlphaFoldDB" id="A0A449I5I6"/>
<dbReference type="EMBL" id="CAACYH010000004">
    <property type="protein sequence ID" value="VFB14681.1"/>
    <property type="molecule type" value="Genomic_DNA"/>
</dbReference>
<protein>
    <submittedName>
        <fullName evidence="1">Uncharacterized protein</fullName>
    </submittedName>
</protein>
<gene>
    <name evidence="1" type="ORF">NCTC7812_02242</name>
</gene>
<organism evidence="1 2">
    <name type="scientific">Prevotella heparinolytica</name>
    <dbReference type="NCBI Taxonomy" id="28113"/>
    <lineage>
        <taxon>Bacteria</taxon>
        <taxon>Pseudomonadati</taxon>
        <taxon>Bacteroidota</taxon>
        <taxon>Bacteroidia</taxon>
        <taxon>Bacteroidales</taxon>
        <taxon>Bacteroidaceae</taxon>
        <taxon>Bacteroides</taxon>
    </lineage>
</organism>
<sequence length="70" mass="7901">MYISRIDTRIRVSTLLPYFLTPLVCPVEARTSLRPAFPACPLLSVRPVFPPPFPGPSHLFVRGSPPDYNY</sequence>